<reference evidence="4 5" key="1">
    <citation type="submission" date="2015-09" db="EMBL/GenBank/DDBJ databases">
        <title>Sorangium comparison.</title>
        <authorList>
            <person name="Zaburannyi N."/>
            <person name="Bunk B."/>
            <person name="Overmann J."/>
            <person name="Mueller R."/>
        </authorList>
    </citation>
    <scope>NUCLEOTIDE SEQUENCE [LARGE SCALE GENOMIC DNA]</scope>
    <source>
        <strain evidence="4 5">So ce836</strain>
    </source>
</reference>
<dbReference type="Proteomes" id="UP000295497">
    <property type="component" value="Chromosome"/>
</dbReference>
<dbReference type="PANTHER" id="PTHR42811">
    <property type="entry name" value="SERINE ACETYLTRANSFERASE"/>
    <property type="match status" value="1"/>
</dbReference>
<organism evidence="4 5">
    <name type="scientific">Sorangium cellulosum</name>
    <name type="common">Polyangium cellulosum</name>
    <dbReference type="NCBI Taxonomy" id="56"/>
    <lineage>
        <taxon>Bacteria</taxon>
        <taxon>Pseudomonadati</taxon>
        <taxon>Myxococcota</taxon>
        <taxon>Polyangia</taxon>
        <taxon>Polyangiales</taxon>
        <taxon>Polyangiaceae</taxon>
        <taxon>Sorangium</taxon>
    </lineage>
</organism>
<evidence type="ECO:0000256" key="3">
    <source>
        <dbReference type="ARBA" id="ARBA00023315"/>
    </source>
</evidence>
<evidence type="ECO:0000313" key="5">
    <source>
        <dbReference type="Proteomes" id="UP000295497"/>
    </source>
</evidence>
<evidence type="ECO:0000313" key="4">
    <source>
        <dbReference type="EMBL" id="AUX32344.1"/>
    </source>
</evidence>
<dbReference type="EMBL" id="CP012672">
    <property type="protein sequence ID" value="AUX32344.1"/>
    <property type="molecule type" value="Genomic_DNA"/>
</dbReference>
<dbReference type="InterPro" id="IPR045304">
    <property type="entry name" value="LbH_SAT"/>
</dbReference>
<keyword evidence="1" id="KW-0028">Amino-acid biosynthesis</keyword>
<protein>
    <submittedName>
        <fullName evidence="4">Serine acetyltransferase</fullName>
        <ecNumber evidence="4">2.3.1.30</ecNumber>
    </submittedName>
</protein>
<dbReference type="GO" id="GO:0009001">
    <property type="term" value="F:serine O-acetyltransferase activity"/>
    <property type="evidence" value="ECO:0007669"/>
    <property type="project" value="UniProtKB-EC"/>
</dbReference>
<gene>
    <name evidence="4" type="ORF">SOCE836_044810</name>
</gene>
<dbReference type="SUPFAM" id="SSF51161">
    <property type="entry name" value="Trimeric LpxA-like enzymes"/>
    <property type="match status" value="1"/>
</dbReference>
<dbReference type="InterPro" id="IPR042122">
    <property type="entry name" value="Ser_AcTrfase_N_sf"/>
</dbReference>
<dbReference type="Gene3D" id="1.10.3130.10">
    <property type="entry name" value="serine acetyltransferase, domain 1"/>
    <property type="match status" value="1"/>
</dbReference>
<dbReference type="InterPro" id="IPR011004">
    <property type="entry name" value="Trimer_LpxA-like_sf"/>
</dbReference>
<evidence type="ECO:0000256" key="2">
    <source>
        <dbReference type="ARBA" id="ARBA00022679"/>
    </source>
</evidence>
<name>A0A4P2QQ72_SORCE</name>
<keyword evidence="3 4" id="KW-0012">Acyltransferase</keyword>
<proteinExistence type="predicted"/>
<accession>A0A4P2QQ72</accession>
<dbReference type="Gene3D" id="2.160.10.10">
    <property type="entry name" value="Hexapeptide repeat proteins"/>
    <property type="match status" value="1"/>
</dbReference>
<dbReference type="RefSeq" id="WP_129575956.1">
    <property type="nucleotide sequence ID" value="NZ_CP012672.1"/>
</dbReference>
<dbReference type="CDD" id="cd03354">
    <property type="entry name" value="LbH_SAT"/>
    <property type="match status" value="1"/>
</dbReference>
<keyword evidence="2 4" id="KW-0808">Transferase</keyword>
<dbReference type="AlphaFoldDB" id="A0A4P2QQ72"/>
<dbReference type="GO" id="GO:0008652">
    <property type="term" value="P:amino acid biosynthetic process"/>
    <property type="evidence" value="ECO:0007669"/>
    <property type="project" value="UniProtKB-KW"/>
</dbReference>
<evidence type="ECO:0000256" key="1">
    <source>
        <dbReference type="ARBA" id="ARBA00022605"/>
    </source>
</evidence>
<sequence length="332" mass="35959">MSKECDAASAQTSGDLHGIVDALISSYREDPRGHHINKRFTPSRQEITDIIDLLLQIFYPGYHGRQDLSDEDLLYHVGTLVSTLRDKLERQIERCLCFQDEAVDAGRLDVPKCRQRGRDVARAFVSRLPDVRRRLLLDVQAAYDGDPAAASMDEIILAYPGLLAVTVHRVAHELYLLGVPLMPRIMSEWAHTRTGADIHPGANIGDSFFIDHATGVVIGETTDIGAHVKLYQGVTLGALSLPQHSRGARGLKRHPTVEDDVTIYANATVLGGKTVLGQGSVVGGSVFLTKSVAGGQRVAIEAPRLRVASPSQQGSPAVGGSELDSSILDFDI</sequence>
<dbReference type="EC" id="2.3.1.30" evidence="4"/>